<dbReference type="EMBL" id="SACM01000003">
    <property type="protein sequence ID" value="RVT84764.1"/>
    <property type="molecule type" value="Genomic_DNA"/>
</dbReference>
<keyword evidence="1" id="KW-0732">Signal</keyword>
<gene>
    <name evidence="2" type="ORF">EOD73_11595</name>
</gene>
<proteinExistence type="predicted"/>
<protein>
    <recommendedName>
        <fullName evidence="4">YHS domain-containing protein</fullName>
    </recommendedName>
</protein>
<dbReference type="OrthoDB" id="344729at2"/>
<sequence length="165" mass="17927">MTRNFLSASLRALALATSLTAVLAPSAWAFDESSTAAVNVDAQSLALRGHDVVAYFLDGAPRLGTAAFTARHEGVEYRFASAAHRDAFVAHPARYLPQFGGFCAMGVALGRKLDGDPTVWRVVDGKLYLNVTKEVQVKWLSDVPGHLKAAREQWPALQHRAPRDL</sequence>
<feature type="chain" id="PRO_5019414117" description="YHS domain-containing protein" evidence="1">
    <location>
        <begin position="30"/>
        <end position="165"/>
    </location>
</feature>
<dbReference type="RefSeq" id="WP_127683166.1">
    <property type="nucleotide sequence ID" value="NZ_SACM01000003.1"/>
</dbReference>
<evidence type="ECO:0000313" key="3">
    <source>
        <dbReference type="Proteomes" id="UP000288587"/>
    </source>
</evidence>
<evidence type="ECO:0008006" key="4">
    <source>
        <dbReference type="Google" id="ProtNLM"/>
    </source>
</evidence>
<dbReference type="Proteomes" id="UP000288587">
    <property type="component" value="Unassembled WGS sequence"/>
</dbReference>
<name>A0A437LHD0_9BURK</name>
<evidence type="ECO:0000313" key="2">
    <source>
        <dbReference type="EMBL" id="RVT84764.1"/>
    </source>
</evidence>
<accession>A0A437LHD0</accession>
<organism evidence="2 3">
    <name type="scientific">Inhella crocodyli</name>
    <dbReference type="NCBI Taxonomy" id="2499851"/>
    <lineage>
        <taxon>Bacteria</taxon>
        <taxon>Pseudomonadati</taxon>
        <taxon>Pseudomonadota</taxon>
        <taxon>Betaproteobacteria</taxon>
        <taxon>Burkholderiales</taxon>
        <taxon>Sphaerotilaceae</taxon>
        <taxon>Inhella</taxon>
    </lineage>
</organism>
<reference evidence="2 3" key="1">
    <citation type="submission" date="2019-01" db="EMBL/GenBank/DDBJ databases">
        <authorList>
            <person name="Chen W.-M."/>
        </authorList>
    </citation>
    <scope>NUCLEOTIDE SEQUENCE [LARGE SCALE GENOMIC DNA]</scope>
    <source>
        <strain evidence="2 3">CCP-18</strain>
    </source>
</reference>
<dbReference type="AlphaFoldDB" id="A0A437LHD0"/>
<feature type="signal peptide" evidence="1">
    <location>
        <begin position="1"/>
        <end position="29"/>
    </location>
</feature>
<dbReference type="NCBIfam" id="NF041384">
    <property type="entry name" value="YHS_seleno_dom"/>
    <property type="match status" value="1"/>
</dbReference>
<keyword evidence="3" id="KW-1185">Reference proteome</keyword>
<comment type="caution">
    <text evidence="2">The sequence shown here is derived from an EMBL/GenBank/DDBJ whole genome shotgun (WGS) entry which is preliminary data.</text>
</comment>
<evidence type="ECO:0000256" key="1">
    <source>
        <dbReference type="SAM" id="SignalP"/>
    </source>
</evidence>